<dbReference type="SUPFAM" id="SSF101874">
    <property type="entry name" value="YceI-like"/>
    <property type="match status" value="1"/>
</dbReference>
<evidence type="ECO:0000313" key="2">
    <source>
        <dbReference type="EMBL" id="TCP35302.1"/>
    </source>
</evidence>
<evidence type="ECO:0000313" key="3">
    <source>
        <dbReference type="Proteomes" id="UP000295399"/>
    </source>
</evidence>
<dbReference type="Proteomes" id="UP000295399">
    <property type="component" value="Unassembled WGS sequence"/>
</dbReference>
<reference evidence="2 3" key="1">
    <citation type="submission" date="2019-03" db="EMBL/GenBank/DDBJ databases">
        <title>Genomic Encyclopedia of Type Strains, Phase IV (KMG-IV): sequencing the most valuable type-strain genomes for metagenomic binning, comparative biology and taxonomic classification.</title>
        <authorList>
            <person name="Goeker M."/>
        </authorList>
    </citation>
    <scope>NUCLEOTIDE SEQUENCE [LARGE SCALE GENOMIC DNA]</scope>
    <source>
        <strain evidence="2 3">DSM 2132</strain>
    </source>
</reference>
<dbReference type="PANTHER" id="PTHR34406">
    <property type="entry name" value="PROTEIN YCEI"/>
    <property type="match status" value="1"/>
</dbReference>
<name>A0A4R2PII7_RHOSA</name>
<evidence type="ECO:0000259" key="1">
    <source>
        <dbReference type="SMART" id="SM00867"/>
    </source>
</evidence>
<dbReference type="SMART" id="SM00867">
    <property type="entry name" value="YceI"/>
    <property type="match status" value="1"/>
</dbReference>
<dbReference type="InterPro" id="IPR027016">
    <property type="entry name" value="UCP029811"/>
</dbReference>
<organism evidence="2 3">
    <name type="scientific">Rhodothalassium salexigens DSM 2132</name>
    <dbReference type="NCBI Taxonomy" id="1188247"/>
    <lineage>
        <taxon>Bacteria</taxon>
        <taxon>Pseudomonadati</taxon>
        <taxon>Pseudomonadota</taxon>
        <taxon>Alphaproteobacteria</taxon>
        <taxon>Rhodothalassiales</taxon>
        <taxon>Rhodothalassiaceae</taxon>
        <taxon>Rhodothalassium</taxon>
    </lineage>
</organism>
<dbReference type="InterPro" id="IPR036761">
    <property type="entry name" value="TTHA0802/YceI-like_sf"/>
</dbReference>
<protein>
    <submittedName>
        <fullName evidence="2">Polyisoprenoid-binding protein YceI</fullName>
    </submittedName>
</protein>
<dbReference type="PANTHER" id="PTHR34406:SF1">
    <property type="entry name" value="PROTEIN YCEI"/>
    <property type="match status" value="1"/>
</dbReference>
<feature type="domain" description="Lipid/polyisoprenoid-binding YceI-like" evidence="1">
    <location>
        <begin position="30"/>
        <end position="199"/>
    </location>
</feature>
<dbReference type="PIRSF" id="PIRSF029811">
    <property type="entry name" value="UCP029811"/>
    <property type="match status" value="1"/>
</dbReference>
<keyword evidence="3" id="KW-1185">Reference proteome</keyword>
<sequence>MSLDLIRHSRSLVVAAGLLLGAGPAGWAADWTLAPDASSLSFGSVKADTVGESHRFESFDATVGDDGAFALTIDLASVETGIDIRNQRMREFLFEVAEFSKARLTGTLDLAAYRDLAVGAMAEADLTGTLSLHGMASDIQTAVTVVRLDQNRVGVFPRQIVFINTEAFGLTDGVDKLRQLAGLPSITGAVPVSFNLVFTREG</sequence>
<gene>
    <name evidence="2" type="ORF">EV659_104153</name>
</gene>
<accession>A0A4R2PII7</accession>
<dbReference type="EMBL" id="SLXO01000004">
    <property type="protein sequence ID" value="TCP35302.1"/>
    <property type="molecule type" value="Genomic_DNA"/>
</dbReference>
<dbReference type="AlphaFoldDB" id="A0A4R2PII7"/>
<proteinExistence type="predicted"/>
<comment type="caution">
    <text evidence="2">The sequence shown here is derived from an EMBL/GenBank/DDBJ whole genome shotgun (WGS) entry which is preliminary data.</text>
</comment>
<dbReference type="InterPro" id="IPR007372">
    <property type="entry name" value="Lipid/polyisoprenoid-bd_YceI"/>
</dbReference>
<dbReference type="Gene3D" id="2.40.128.110">
    <property type="entry name" value="Lipid/polyisoprenoid-binding, YceI-like"/>
    <property type="match status" value="1"/>
</dbReference>
<dbReference type="RefSeq" id="WP_165878773.1">
    <property type="nucleotide sequence ID" value="NZ_JACIGF010000004.1"/>
</dbReference>
<dbReference type="Pfam" id="PF04264">
    <property type="entry name" value="YceI"/>
    <property type="match status" value="1"/>
</dbReference>
<dbReference type="InParanoid" id="A0A4R2PII7"/>